<feature type="domain" description="Protein kinase" evidence="2">
    <location>
        <begin position="299"/>
        <end position="616"/>
    </location>
</feature>
<dbReference type="PROSITE" id="PS50011">
    <property type="entry name" value="PROTEIN_KINASE_DOM"/>
    <property type="match status" value="1"/>
</dbReference>
<dbReference type="SUPFAM" id="SSF56112">
    <property type="entry name" value="Protein kinase-like (PK-like)"/>
    <property type="match status" value="1"/>
</dbReference>
<dbReference type="InterPro" id="IPR011009">
    <property type="entry name" value="Kinase-like_dom_sf"/>
</dbReference>
<comment type="caution">
    <text evidence="3">The sequence shown here is derived from an EMBL/GenBank/DDBJ whole genome shotgun (WGS) entry which is preliminary data.</text>
</comment>
<dbReference type="Pfam" id="PF00069">
    <property type="entry name" value="Pkinase"/>
    <property type="match status" value="1"/>
</dbReference>
<keyword evidence="4" id="KW-1185">Reference proteome</keyword>
<evidence type="ECO:0000313" key="4">
    <source>
        <dbReference type="Proteomes" id="UP001265746"/>
    </source>
</evidence>
<feature type="compositionally biased region" description="Basic and acidic residues" evidence="1">
    <location>
        <begin position="81"/>
        <end position="97"/>
    </location>
</feature>
<dbReference type="SMART" id="SM00220">
    <property type="entry name" value="S_TKc"/>
    <property type="match status" value="1"/>
</dbReference>
<dbReference type="GO" id="GO:0005524">
    <property type="term" value="F:ATP binding"/>
    <property type="evidence" value="ECO:0007669"/>
    <property type="project" value="InterPro"/>
</dbReference>
<organism evidence="3 4">
    <name type="scientific">Phomopsis amygdali</name>
    <name type="common">Fusicoccum amygdali</name>
    <dbReference type="NCBI Taxonomy" id="1214568"/>
    <lineage>
        <taxon>Eukaryota</taxon>
        <taxon>Fungi</taxon>
        <taxon>Dikarya</taxon>
        <taxon>Ascomycota</taxon>
        <taxon>Pezizomycotina</taxon>
        <taxon>Sordariomycetes</taxon>
        <taxon>Sordariomycetidae</taxon>
        <taxon>Diaporthales</taxon>
        <taxon>Diaporthaceae</taxon>
        <taxon>Diaporthe</taxon>
    </lineage>
</organism>
<reference evidence="3" key="1">
    <citation type="submission" date="2023-06" db="EMBL/GenBank/DDBJ databases">
        <authorList>
            <person name="Noh H."/>
        </authorList>
    </citation>
    <scope>NUCLEOTIDE SEQUENCE</scope>
    <source>
        <strain evidence="3">DUCC20226</strain>
    </source>
</reference>
<feature type="region of interest" description="Disordered" evidence="1">
    <location>
        <begin position="61"/>
        <end position="99"/>
    </location>
</feature>
<feature type="compositionally biased region" description="Polar residues" evidence="1">
    <location>
        <begin position="69"/>
        <end position="80"/>
    </location>
</feature>
<protein>
    <recommendedName>
        <fullName evidence="2">Protein kinase domain-containing protein</fullName>
    </recommendedName>
</protein>
<dbReference type="Proteomes" id="UP001265746">
    <property type="component" value="Unassembled WGS sequence"/>
</dbReference>
<dbReference type="Gene3D" id="1.10.510.10">
    <property type="entry name" value="Transferase(Phosphotransferase) domain 1"/>
    <property type="match status" value="1"/>
</dbReference>
<sequence>MYRGFCVETPKLSKVVDPSYPSSLYWPTCCISHDSNVSFQTPSQPPTTRSELSTLEPKMSGNPAFRLNSGPTVNIISSGSEARDTNDSGGHLYDKNTHPWQTPILPPKLDYDASHANNLKKSRTPMCEAIHDRLRDHSVRHPSSKSRDFWPRTLFGSLISRKDVAILLDELAQTYEGILDGQTIDEATETISTRYRKILALLLLIGKGKLIQKFVSRGIDDSKLPFPLDYQFDGLIKDAYRDNIRLDYQWRLNVPFFQPLAAGLGSPNGHVCHLNISEFDIQPWDRLDAKPSEAQKGAPGLLSVTLAGGYGEVHKIIIHPWQHDFHGVLEKWTSDKNVFALKRLLTNDESKFDQETDQLKRFGGQHDHIVTLLSTISLKTGSHKDFYLLFPWADSDLLGYWQRYPTPELSEDMWRWLIEQCCGIVDAVAFIHDPGSKMQNLQGRRLYGRHGDIKPENVLWFIKRQSVGGRGALVLSDLGLAAVHRDTSRSNILGEAIPHTPNYRPPECDMDGPKGHISRSFDIWTMGCLFLEFIVWALEGWDGRVNFRFDRCDSAYLNGETDVFFDIKRTEKESAKSEYVFQVKEAVTKRIISLYEHPACPRIIQRLLRLIRNEMLIVQSEYPLINRIRAGRLRDEVRELKKLCTANNGVWLKPSKEEPPMRLEESRAPVKAPLNGEALKNLGIDDRFDKLKVFIGGELRTTSGRRDPGTL</sequence>
<proteinExistence type="predicted"/>
<dbReference type="EMBL" id="JAUJFL010000003">
    <property type="protein sequence ID" value="KAK2606625.1"/>
    <property type="molecule type" value="Genomic_DNA"/>
</dbReference>
<dbReference type="GO" id="GO:0004674">
    <property type="term" value="F:protein serine/threonine kinase activity"/>
    <property type="evidence" value="ECO:0007669"/>
    <property type="project" value="TreeGrafter"/>
</dbReference>
<dbReference type="PANTHER" id="PTHR24359:SF37">
    <property type="entry name" value="PROTEIN KINASE DOMAIN-CONTAINING PROTEIN"/>
    <property type="match status" value="1"/>
</dbReference>
<accession>A0AAD9W5I8</accession>
<evidence type="ECO:0000256" key="1">
    <source>
        <dbReference type="SAM" id="MobiDB-lite"/>
    </source>
</evidence>
<name>A0AAD9W5I8_PHOAM</name>
<gene>
    <name evidence="3" type="ORF">N8I77_005360</name>
</gene>
<dbReference type="InterPro" id="IPR000719">
    <property type="entry name" value="Prot_kinase_dom"/>
</dbReference>
<dbReference type="AlphaFoldDB" id="A0AAD9W5I8"/>
<evidence type="ECO:0000313" key="3">
    <source>
        <dbReference type="EMBL" id="KAK2606625.1"/>
    </source>
</evidence>
<evidence type="ECO:0000259" key="2">
    <source>
        <dbReference type="PROSITE" id="PS50011"/>
    </source>
</evidence>
<dbReference type="PANTHER" id="PTHR24359">
    <property type="entry name" value="SERINE/THREONINE-PROTEIN KINASE SBK1"/>
    <property type="match status" value="1"/>
</dbReference>